<dbReference type="AlphaFoldDB" id="A0A1G2G0K9"/>
<sequence length="170" mass="19163">MTLATHIVVAGAVASPFLPNPLVGFLAGFLSHYVVDAIPHWDWPLKSIRINLQGRKYKTNFSSGTIIFDTMMMLSDMALGFLALFLVLQVNFSINAAVALFAAAVGGVLPDGMEFFYHAFRKEPFVTHHRFHSWAHTRRIIPHRETLKGIFMQLPVVAIPLGFLMFIFFR</sequence>
<name>A0A1G2G0K9_9BACT</name>
<evidence type="ECO:0000256" key="1">
    <source>
        <dbReference type="SAM" id="Phobius"/>
    </source>
</evidence>
<evidence type="ECO:0000313" key="3">
    <source>
        <dbReference type="Proteomes" id="UP000176700"/>
    </source>
</evidence>
<gene>
    <name evidence="2" type="ORF">A2W41_03955</name>
</gene>
<dbReference type="Proteomes" id="UP000176700">
    <property type="component" value="Unassembled WGS sequence"/>
</dbReference>
<dbReference type="EMBL" id="MHNI01000007">
    <property type="protein sequence ID" value="OGZ43390.1"/>
    <property type="molecule type" value="Genomic_DNA"/>
</dbReference>
<evidence type="ECO:0000313" key="2">
    <source>
        <dbReference type="EMBL" id="OGZ43390.1"/>
    </source>
</evidence>
<feature type="transmembrane region" description="Helical" evidence="1">
    <location>
        <begin position="66"/>
        <end position="88"/>
    </location>
</feature>
<proteinExistence type="predicted"/>
<keyword evidence="1" id="KW-0812">Transmembrane</keyword>
<reference evidence="2 3" key="1">
    <citation type="journal article" date="2016" name="Nat. Commun.">
        <title>Thousands of microbial genomes shed light on interconnected biogeochemical processes in an aquifer system.</title>
        <authorList>
            <person name="Anantharaman K."/>
            <person name="Brown C.T."/>
            <person name="Hug L.A."/>
            <person name="Sharon I."/>
            <person name="Castelle C.J."/>
            <person name="Probst A.J."/>
            <person name="Thomas B.C."/>
            <person name="Singh A."/>
            <person name="Wilkins M.J."/>
            <person name="Karaoz U."/>
            <person name="Brodie E.L."/>
            <person name="Williams K.H."/>
            <person name="Hubbard S.S."/>
            <person name="Banfield J.F."/>
        </authorList>
    </citation>
    <scope>NUCLEOTIDE SEQUENCE [LARGE SCALE GENOMIC DNA]</scope>
</reference>
<feature type="transmembrane region" description="Helical" evidence="1">
    <location>
        <begin position="94"/>
        <end position="113"/>
    </location>
</feature>
<comment type="caution">
    <text evidence="2">The sequence shown here is derived from an EMBL/GenBank/DDBJ whole genome shotgun (WGS) entry which is preliminary data.</text>
</comment>
<keyword evidence="1" id="KW-0472">Membrane</keyword>
<organism evidence="2 3">
    <name type="scientific">Candidatus Ryanbacteria bacterium RIFCSPHIGHO2_01_45_13</name>
    <dbReference type="NCBI Taxonomy" id="1802112"/>
    <lineage>
        <taxon>Bacteria</taxon>
        <taxon>Candidatus Ryaniibacteriota</taxon>
    </lineage>
</organism>
<protein>
    <submittedName>
        <fullName evidence="2">Uncharacterized protein</fullName>
    </submittedName>
</protein>
<keyword evidence="1" id="KW-1133">Transmembrane helix</keyword>
<feature type="transmembrane region" description="Helical" evidence="1">
    <location>
        <begin position="149"/>
        <end position="169"/>
    </location>
</feature>
<accession>A0A1G2G0K9</accession>